<sequence length="73" mass="8514">MRYCSGIHRINRISLIVIRTTRFSEVSFRERLVDVNLKSVLLQVPHDYVRVFYGNDNIVTIDSDLSGIVPYRS</sequence>
<gene>
    <name evidence="1" type="ORF">H1BulkLitter54937_000002</name>
</gene>
<evidence type="ECO:0000313" key="1">
    <source>
        <dbReference type="EMBL" id="QDH89673.1"/>
    </source>
</evidence>
<proteinExistence type="predicted"/>
<protein>
    <submittedName>
        <fullName evidence="1">Uncharacterized protein</fullName>
    </submittedName>
</protein>
<name>A0A514D7V3_9VIRU</name>
<reference evidence="1" key="1">
    <citation type="submission" date="2019-05" db="EMBL/GenBank/DDBJ databases">
        <title>Metatranscriptomic reconstruction reveals RNA viruses with the potential to shape carbon cycling in soil.</title>
        <authorList>
            <person name="Starr E.P."/>
            <person name="Nuccio E."/>
            <person name="Pett-Ridge J."/>
            <person name="Banfield J.F."/>
            <person name="Firestone M.K."/>
        </authorList>
    </citation>
    <scope>NUCLEOTIDE SEQUENCE</scope>
    <source>
        <strain evidence="1">H1_Bulk_Litter_5_scaffold_4937</strain>
    </source>
</reference>
<organism evidence="1">
    <name type="scientific">Leviviridae sp</name>
    <dbReference type="NCBI Taxonomy" id="2027243"/>
    <lineage>
        <taxon>Viruses</taxon>
        <taxon>Riboviria</taxon>
        <taxon>Orthornavirae</taxon>
        <taxon>Lenarviricota</taxon>
        <taxon>Leviviricetes</taxon>
        <taxon>Norzivirales</taxon>
        <taxon>Fiersviridae</taxon>
    </lineage>
</organism>
<accession>A0A514D7V3</accession>
<dbReference type="EMBL" id="MN034962">
    <property type="protein sequence ID" value="QDH89673.1"/>
    <property type="molecule type" value="Genomic_RNA"/>
</dbReference>